<evidence type="ECO:0000256" key="2">
    <source>
        <dbReference type="ARBA" id="ARBA00023043"/>
    </source>
</evidence>
<accession>D3BEH5</accession>
<proteinExistence type="predicted"/>
<protein>
    <submittedName>
        <fullName evidence="5">Ankyrin repeat-containing protein</fullName>
    </submittedName>
</protein>
<gene>
    <name evidence="5" type="ORF">PPL_07136</name>
</gene>
<dbReference type="PROSITE" id="PS50297">
    <property type="entry name" value="ANK_REP_REGION"/>
    <property type="match status" value="3"/>
</dbReference>
<evidence type="ECO:0000256" key="4">
    <source>
        <dbReference type="SAM" id="MobiDB-lite"/>
    </source>
</evidence>
<dbReference type="GeneID" id="31362617"/>
<dbReference type="EMBL" id="ADBJ01000031">
    <property type="protein sequence ID" value="EFA80306.1"/>
    <property type="molecule type" value="Genomic_DNA"/>
</dbReference>
<evidence type="ECO:0000256" key="1">
    <source>
        <dbReference type="ARBA" id="ARBA00022737"/>
    </source>
</evidence>
<name>D3BEH5_HETP5</name>
<sequence>MSNNQVVNVKTTFHEQESPVPPNPAGDERIKIESYNTLNETTPLHYAIDTANLAVIRMLIIAGSKLDLIDSDGEAAAHYAIRESRTDALRLLLQSGANPNLANDDGESLLHFAASLGEENCCRLLVQAGANISCLDESGCTPLAEAKNNGHSQVVQFLRSCSQPQQQQQQQKDNACPYSSFQDIRYGNYTVSPVSISNKSCF</sequence>
<organism evidence="5 6">
    <name type="scientific">Heterostelium pallidum (strain ATCC 26659 / Pp 5 / PN500)</name>
    <name type="common">Cellular slime mold</name>
    <name type="synonym">Polysphondylium pallidum</name>
    <dbReference type="NCBI Taxonomy" id="670386"/>
    <lineage>
        <taxon>Eukaryota</taxon>
        <taxon>Amoebozoa</taxon>
        <taxon>Evosea</taxon>
        <taxon>Eumycetozoa</taxon>
        <taxon>Dictyostelia</taxon>
        <taxon>Acytosteliales</taxon>
        <taxon>Acytosteliaceae</taxon>
        <taxon>Heterostelium</taxon>
    </lineage>
</organism>
<dbReference type="OMA" id="HWASIAN"/>
<evidence type="ECO:0000256" key="3">
    <source>
        <dbReference type="PROSITE-ProRule" id="PRU00023"/>
    </source>
</evidence>
<dbReference type="PANTHER" id="PTHR24201">
    <property type="entry name" value="ANK_REP_REGION DOMAIN-CONTAINING PROTEIN"/>
    <property type="match status" value="1"/>
</dbReference>
<keyword evidence="2 3" id="KW-0040">ANK repeat</keyword>
<dbReference type="RefSeq" id="XP_020432426.1">
    <property type="nucleotide sequence ID" value="XM_020577978.1"/>
</dbReference>
<keyword evidence="1" id="KW-0677">Repeat</keyword>
<dbReference type="SMART" id="SM00248">
    <property type="entry name" value="ANK"/>
    <property type="match status" value="4"/>
</dbReference>
<dbReference type="SUPFAM" id="SSF48403">
    <property type="entry name" value="Ankyrin repeat"/>
    <property type="match status" value="1"/>
</dbReference>
<dbReference type="Pfam" id="PF12796">
    <property type="entry name" value="Ank_2"/>
    <property type="match status" value="1"/>
</dbReference>
<feature type="repeat" description="ANK" evidence="3">
    <location>
        <begin position="105"/>
        <end position="137"/>
    </location>
</feature>
<dbReference type="Gene3D" id="1.25.40.20">
    <property type="entry name" value="Ankyrin repeat-containing domain"/>
    <property type="match status" value="2"/>
</dbReference>
<dbReference type="AlphaFoldDB" id="D3BEH5"/>
<evidence type="ECO:0000313" key="6">
    <source>
        <dbReference type="Proteomes" id="UP000001396"/>
    </source>
</evidence>
<dbReference type="PANTHER" id="PTHR24201:SF15">
    <property type="entry name" value="ANKYRIN REPEAT DOMAIN-CONTAINING PROTEIN 66"/>
    <property type="match status" value="1"/>
</dbReference>
<feature type="repeat" description="ANK" evidence="3">
    <location>
        <begin position="72"/>
        <end position="104"/>
    </location>
</feature>
<dbReference type="Pfam" id="PF00023">
    <property type="entry name" value="Ank"/>
    <property type="match status" value="1"/>
</dbReference>
<dbReference type="STRING" id="670386.D3BEH5"/>
<dbReference type="InterPro" id="IPR050776">
    <property type="entry name" value="Ank_Repeat/CDKN_Inhibitor"/>
</dbReference>
<comment type="caution">
    <text evidence="5">The sequence shown here is derived from an EMBL/GenBank/DDBJ whole genome shotgun (WGS) entry which is preliminary data.</text>
</comment>
<reference evidence="5 6" key="1">
    <citation type="journal article" date="2011" name="Genome Res.">
        <title>Phylogeny-wide analysis of social amoeba genomes highlights ancient origins for complex intercellular communication.</title>
        <authorList>
            <person name="Heidel A.J."/>
            <person name="Lawal H.M."/>
            <person name="Felder M."/>
            <person name="Schilde C."/>
            <person name="Helps N.R."/>
            <person name="Tunggal B."/>
            <person name="Rivero F."/>
            <person name="John U."/>
            <person name="Schleicher M."/>
            <person name="Eichinger L."/>
            <person name="Platzer M."/>
            <person name="Noegel A.A."/>
            <person name="Schaap P."/>
            <person name="Gloeckner G."/>
        </authorList>
    </citation>
    <scope>NUCLEOTIDE SEQUENCE [LARGE SCALE GENOMIC DNA]</scope>
    <source>
        <strain evidence="6">ATCC 26659 / Pp 5 / PN500</strain>
    </source>
</reference>
<evidence type="ECO:0000313" key="5">
    <source>
        <dbReference type="EMBL" id="EFA80306.1"/>
    </source>
</evidence>
<dbReference type="InParanoid" id="D3BEH5"/>
<dbReference type="Proteomes" id="UP000001396">
    <property type="component" value="Unassembled WGS sequence"/>
</dbReference>
<dbReference type="InterPro" id="IPR002110">
    <property type="entry name" value="Ankyrin_rpt"/>
</dbReference>
<feature type="region of interest" description="Disordered" evidence="4">
    <location>
        <begin position="1"/>
        <end position="26"/>
    </location>
</feature>
<keyword evidence="6" id="KW-1185">Reference proteome</keyword>
<dbReference type="PROSITE" id="PS50088">
    <property type="entry name" value="ANK_REPEAT"/>
    <property type="match status" value="3"/>
</dbReference>
<dbReference type="InterPro" id="IPR036770">
    <property type="entry name" value="Ankyrin_rpt-contain_sf"/>
</dbReference>
<feature type="repeat" description="ANK" evidence="3">
    <location>
        <begin position="39"/>
        <end position="71"/>
    </location>
</feature>
<feature type="compositionally biased region" description="Polar residues" evidence="4">
    <location>
        <begin position="1"/>
        <end position="11"/>
    </location>
</feature>